<dbReference type="GeneID" id="28737994"/>
<dbReference type="EMBL" id="LFJN01000001">
    <property type="protein sequence ID" value="KPI45957.1"/>
    <property type="molecule type" value="Genomic_DNA"/>
</dbReference>
<dbReference type="VEuPathDB" id="FungiDB:AB675_587"/>
<dbReference type="InterPro" id="IPR011333">
    <property type="entry name" value="SKP1/BTB/POZ_sf"/>
</dbReference>
<dbReference type="RefSeq" id="XP_018005920.1">
    <property type="nucleotide sequence ID" value="XM_018146125.1"/>
</dbReference>
<reference evidence="3 4" key="1">
    <citation type="submission" date="2015-06" db="EMBL/GenBank/DDBJ databases">
        <title>Draft genome of the ant-associated black yeast Phialophora attae CBS 131958.</title>
        <authorList>
            <person name="Moreno L.F."/>
            <person name="Stielow B.J."/>
            <person name="de Hoog S."/>
            <person name="Vicente V.A."/>
            <person name="Weiss V.A."/>
            <person name="de Vries M."/>
            <person name="Cruz L.M."/>
            <person name="Souza E.M."/>
        </authorList>
    </citation>
    <scope>NUCLEOTIDE SEQUENCE [LARGE SCALE GENOMIC DNA]</scope>
    <source>
        <strain evidence="3 4">CBS 131958</strain>
    </source>
</reference>
<dbReference type="SMART" id="SM00225">
    <property type="entry name" value="BTB"/>
    <property type="match status" value="1"/>
</dbReference>
<dbReference type="PANTHER" id="PTHR47843:SF5">
    <property type="entry name" value="BTB_POZ DOMAIN PROTEIN"/>
    <property type="match status" value="1"/>
</dbReference>
<dbReference type="SUPFAM" id="SSF54695">
    <property type="entry name" value="POZ domain"/>
    <property type="match status" value="1"/>
</dbReference>
<evidence type="ECO:0000313" key="4">
    <source>
        <dbReference type="Proteomes" id="UP000038010"/>
    </source>
</evidence>
<dbReference type="CDD" id="cd18186">
    <property type="entry name" value="BTB_POZ_ZBTB_KLHL-like"/>
    <property type="match status" value="1"/>
</dbReference>
<gene>
    <name evidence="3" type="ORF">AB675_587</name>
</gene>
<keyword evidence="4" id="KW-1185">Reference proteome</keyword>
<dbReference type="PROSITE" id="PS50097">
    <property type="entry name" value="BTB"/>
    <property type="match status" value="1"/>
</dbReference>
<dbReference type="OrthoDB" id="6359816at2759"/>
<dbReference type="STRING" id="1664694.A0A0N1P2J1"/>
<evidence type="ECO:0000313" key="3">
    <source>
        <dbReference type="EMBL" id="KPI45957.1"/>
    </source>
</evidence>
<comment type="caution">
    <text evidence="3">The sequence shown here is derived from an EMBL/GenBank/DDBJ whole genome shotgun (WGS) entry which is preliminary data.</text>
</comment>
<accession>A0A0N1P2J1</accession>
<dbReference type="InterPro" id="IPR000210">
    <property type="entry name" value="BTB/POZ_dom"/>
</dbReference>
<feature type="region of interest" description="Disordered" evidence="1">
    <location>
        <begin position="1"/>
        <end position="26"/>
    </location>
</feature>
<evidence type="ECO:0000256" key="1">
    <source>
        <dbReference type="SAM" id="MobiDB-lite"/>
    </source>
</evidence>
<feature type="compositionally biased region" description="Low complexity" evidence="1">
    <location>
        <begin position="1"/>
        <end position="17"/>
    </location>
</feature>
<feature type="domain" description="BTB" evidence="2">
    <location>
        <begin position="50"/>
        <end position="118"/>
    </location>
</feature>
<sequence>MASQESSSTSAALVVAAQTPNDPTDTSARELIGGSERDRALRILQHGHYSDLIINCQGHTFRVHKFILITKGGDFFERAICGGFSETDKSKIDLPEDDPGVIARALHYIYTGGYESFDHTQGPQLSLTDLSSSQDQENELSISQADNLNWIASKFAPEVHRLLIHVHMFAIACKLGNPALKEHARKAFLIGVTLVMKRTHCLEFFPHIEIIFSTVYETTSAHERDLRNVCLQEAMVELHVCKTTDQMCKKSRLRKMIEGLPDLAVDVSTHYLRQRGLGIMSECRDCKRQNWWFGGICACGYWHKYCDEPDCVAAAEALTQCTRCGAKGTGRIDMKSKLG</sequence>
<dbReference type="AlphaFoldDB" id="A0A0N1P2J1"/>
<protein>
    <recommendedName>
        <fullName evidence="2">BTB domain-containing protein</fullName>
    </recommendedName>
</protein>
<dbReference type="Proteomes" id="UP000038010">
    <property type="component" value="Unassembled WGS sequence"/>
</dbReference>
<proteinExistence type="predicted"/>
<name>A0A0N1P2J1_9EURO</name>
<evidence type="ECO:0000259" key="2">
    <source>
        <dbReference type="PROSITE" id="PS50097"/>
    </source>
</evidence>
<dbReference type="Gene3D" id="3.30.710.10">
    <property type="entry name" value="Potassium Channel Kv1.1, Chain A"/>
    <property type="match status" value="1"/>
</dbReference>
<organism evidence="3 4">
    <name type="scientific">Cyphellophora attinorum</name>
    <dbReference type="NCBI Taxonomy" id="1664694"/>
    <lineage>
        <taxon>Eukaryota</taxon>
        <taxon>Fungi</taxon>
        <taxon>Dikarya</taxon>
        <taxon>Ascomycota</taxon>
        <taxon>Pezizomycotina</taxon>
        <taxon>Eurotiomycetes</taxon>
        <taxon>Chaetothyriomycetidae</taxon>
        <taxon>Chaetothyriales</taxon>
        <taxon>Cyphellophoraceae</taxon>
        <taxon>Cyphellophora</taxon>
    </lineage>
</organism>
<dbReference type="Pfam" id="PF00651">
    <property type="entry name" value="BTB"/>
    <property type="match status" value="1"/>
</dbReference>
<dbReference type="PANTHER" id="PTHR47843">
    <property type="entry name" value="BTB DOMAIN-CONTAINING PROTEIN-RELATED"/>
    <property type="match status" value="1"/>
</dbReference>